<accession>A0AAV4A8N2</accession>
<feature type="region of interest" description="Disordered" evidence="11">
    <location>
        <begin position="1"/>
        <end position="25"/>
    </location>
</feature>
<gene>
    <name evidence="13" type="ORF">PoB_002931900</name>
</gene>
<keyword evidence="5" id="KW-0862">Zinc</keyword>
<feature type="region of interest" description="Disordered" evidence="11">
    <location>
        <begin position="1048"/>
        <end position="1075"/>
    </location>
</feature>
<keyword evidence="7" id="KW-0238">DNA-binding</keyword>
<feature type="domain" description="C2H2-type" evidence="12">
    <location>
        <begin position="466"/>
        <end position="488"/>
    </location>
</feature>
<evidence type="ECO:0000256" key="6">
    <source>
        <dbReference type="ARBA" id="ARBA00023015"/>
    </source>
</evidence>
<feature type="region of interest" description="Disordered" evidence="11">
    <location>
        <begin position="578"/>
        <end position="621"/>
    </location>
</feature>
<dbReference type="FunFam" id="3.30.160.60:FF:000287">
    <property type="entry name" value="PR domain zinc finger protein 10"/>
    <property type="match status" value="1"/>
</dbReference>
<keyword evidence="6" id="KW-0805">Transcription regulation</keyword>
<dbReference type="SMART" id="SM00355">
    <property type="entry name" value="ZnF_C2H2"/>
    <property type="match status" value="11"/>
</dbReference>
<dbReference type="InterPro" id="IPR018247">
    <property type="entry name" value="EF_Hand_1_Ca_BS"/>
</dbReference>
<dbReference type="GO" id="GO:0005634">
    <property type="term" value="C:nucleus"/>
    <property type="evidence" value="ECO:0007669"/>
    <property type="project" value="UniProtKB-SubCell"/>
</dbReference>
<dbReference type="FunFam" id="3.30.160.60:FF:000653">
    <property type="entry name" value="Zinc finger protein Pegasus"/>
    <property type="match status" value="1"/>
</dbReference>
<evidence type="ECO:0000256" key="4">
    <source>
        <dbReference type="ARBA" id="ARBA00022771"/>
    </source>
</evidence>
<keyword evidence="3" id="KW-0677">Repeat</keyword>
<feature type="domain" description="C2H2-type" evidence="12">
    <location>
        <begin position="1018"/>
        <end position="1041"/>
    </location>
</feature>
<keyword evidence="9" id="KW-0539">Nucleus</keyword>
<keyword evidence="14" id="KW-1185">Reference proteome</keyword>
<reference evidence="13 14" key="1">
    <citation type="journal article" date="2021" name="Elife">
        <title>Chloroplast acquisition without the gene transfer in kleptoplastic sea slugs, Plakobranchus ocellatus.</title>
        <authorList>
            <person name="Maeda T."/>
            <person name="Takahashi S."/>
            <person name="Yoshida T."/>
            <person name="Shimamura S."/>
            <person name="Takaki Y."/>
            <person name="Nagai Y."/>
            <person name="Toyoda A."/>
            <person name="Suzuki Y."/>
            <person name="Arimoto A."/>
            <person name="Ishii H."/>
            <person name="Satoh N."/>
            <person name="Nishiyama T."/>
            <person name="Hasebe M."/>
            <person name="Maruyama T."/>
            <person name="Minagawa J."/>
            <person name="Obokata J."/>
            <person name="Shigenobu S."/>
        </authorList>
    </citation>
    <scope>NUCLEOTIDE SEQUENCE [LARGE SCALE GENOMIC DNA]</scope>
</reference>
<evidence type="ECO:0000256" key="8">
    <source>
        <dbReference type="ARBA" id="ARBA00023163"/>
    </source>
</evidence>
<dbReference type="SUPFAM" id="SSF57667">
    <property type="entry name" value="beta-beta-alpha zinc fingers"/>
    <property type="match status" value="6"/>
</dbReference>
<feature type="domain" description="C2H2-type" evidence="12">
    <location>
        <begin position="933"/>
        <end position="960"/>
    </location>
</feature>
<dbReference type="EMBL" id="BLXT01003657">
    <property type="protein sequence ID" value="GFO02814.1"/>
    <property type="molecule type" value="Genomic_DNA"/>
</dbReference>
<protein>
    <submittedName>
        <fullName evidence="13">Zinc finger protein 271</fullName>
    </submittedName>
</protein>
<feature type="region of interest" description="Disordered" evidence="11">
    <location>
        <begin position="840"/>
        <end position="869"/>
    </location>
</feature>
<evidence type="ECO:0000256" key="11">
    <source>
        <dbReference type="SAM" id="MobiDB-lite"/>
    </source>
</evidence>
<evidence type="ECO:0000256" key="3">
    <source>
        <dbReference type="ARBA" id="ARBA00022737"/>
    </source>
</evidence>
<dbReference type="InterPro" id="IPR013087">
    <property type="entry name" value="Znf_C2H2_type"/>
</dbReference>
<evidence type="ECO:0000256" key="9">
    <source>
        <dbReference type="ARBA" id="ARBA00023242"/>
    </source>
</evidence>
<evidence type="ECO:0000313" key="13">
    <source>
        <dbReference type="EMBL" id="GFO02814.1"/>
    </source>
</evidence>
<dbReference type="GO" id="GO:0000981">
    <property type="term" value="F:DNA-binding transcription factor activity, RNA polymerase II-specific"/>
    <property type="evidence" value="ECO:0007669"/>
    <property type="project" value="TreeGrafter"/>
</dbReference>
<dbReference type="PROSITE" id="PS50157">
    <property type="entry name" value="ZINC_FINGER_C2H2_2"/>
    <property type="match status" value="10"/>
</dbReference>
<dbReference type="Proteomes" id="UP000735302">
    <property type="component" value="Unassembled WGS sequence"/>
</dbReference>
<comment type="subcellular location">
    <subcellularLocation>
        <location evidence="1">Nucleus</location>
    </subcellularLocation>
</comment>
<feature type="domain" description="C2H2-type" evidence="12">
    <location>
        <begin position="438"/>
        <end position="465"/>
    </location>
</feature>
<feature type="domain" description="C2H2-type" evidence="12">
    <location>
        <begin position="990"/>
        <end position="1017"/>
    </location>
</feature>
<keyword evidence="8" id="KW-0804">Transcription</keyword>
<dbReference type="AlphaFoldDB" id="A0AAV4A8N2"/>
<dbReference type="PANTHER" id="PTHR24408">
    <property type="entry name" value="ZINC FINGER PROTEIN"/>
    <property type="match status" value="1"/>
</dbReference>
<organism evidence="13 14">
    <name type="scientific">Plakobranchus ocellatus</name>
    <dbReference type="NCBI Taxonomy" id="259542"/>
    <lineage>
        <taxon>Eukaryota</taxon>
        <taxon>Metazoa</taxon>
        <taxon>Spiralia</taxon>
        <taxon>Lophotrochozoa</taxon>
        <taxon>Mollusca</taxon>
        <taxon>Gastropoda</taxon>
        <taxon>Heterobranchia</taxon>
        <taxon>Euthyneura</taxon>
        <taxon>Panpulmonata</taxon>
        <taxon>Sacoglossa</taxon>
        <taxon>Placobranchoidea</taxon>
        <taxon>Plakobranchidae</taxon>
        <taxon>Plakobranchus</taxon>
    </lineage>
</organism>
<keyword evidence="4 10" id="KW-0863">Zinc-finger</keyword>
<feature type="compositionally biased region" description="Basic and acidic residues" evidence="11">
    <location>
        <begin position="64"/>
        <end position="94"/>
    </location>
</feature>
<dbReference type="Gene3D" id="3.30.160.60">
    <property type="entry name" value="Classic Zinc Finger"/>
    <property type="match status" value="8"/>
</dbReference>
<evidence type="ECO:0000259" key="12">
    <source>
        <dbReference type="PROSITE" id="PS50157"/>
    </source>
</evidence>
<evidence type="ECO:0000256" key="7">
    <source>
        <dbReference type="ARBA" id="ARBA00023125"/>
    </source>
</evidence>
<proteinExistence type="predicted"/>
<dbReference type="GO" id="GO:0043565">
    <property type="term" value="F:sequence-specific DNA binding"/>
    <property type="evidence" value="ECO:0007669"/>
    <property type="project" value="TreeGrafter"/>
</dbReference>
<sequence>MAALECKAGQDGFSPAAGNAENGLDALPEEKALSIDYSEDLWLAEESSGSYGNKVSTSGVSDRQPPDVDHLDSKSDVIHIESGEKGEVVKKNGEDCGGGPVDTRQQHQEVWPEDTTTVTSGTSSYVNGTPGVTPGGSQNGLDAPGSGDEERDFAQLVPAGTYVEGVVDGIAHHHHHQQQGQHTQDDKTFTSLMPAAAMGVNGEEVMEEEEEEVEGGSFTTMLNSGTHNPSGQVAYYSPGSAAHPQTVPTSNVEGQENAGIAGDQIVQYATQQQVATTNGGHEVVMNEAAGETAGGQVYVTMDALEESGQAVVAAGGEGNYAVLSPALMASQEGQAYTTTTVVSAAAAAGNFHTISTLPFAQNNGVVYPAGTYTNFPNPENSTDGMQQQQQQHIQFVGDPVAASLQQSAIDLNEEEEDEDENGVVEELDLENSLEYSEFTCQVCSESFTDQASLDEHVSNHPPVKTFVCQTCGKSFATRRYLKYHRKNHCKRAGSYEGRGEDESDPNTEIKRFTCNVCSRPFRVLKCMKVHKKKKHGIFKEFTCHTCAVTYASAQDLVDHNCIPKPFEDATPQQTQAVFMSPASAPSRPVPSSTPTVHHQQQQTSSSSSSSSTPFSGKSKRKVKQARPVCDICGKTFSDRISVDIHRVKHIEEEVYPCDMCDRVEGGEADHVAVHFRIRFFTDDNQHILEDQKVAAGQANATVSARIAGQQQQTLVAASSEASINGPVQIIDQQGNAIDHSGFEHFTAGQVVGGINNTIHTGGSVVVSGAADPGYVVSQGEAILMGQNTLLLAPQQPPDQQQMNIAQAQQQQQGQLVEASEYEEGEVIHDVNGSIISIAPGQQQQQPQHVPPLPPKPQHHGGGGAKKKTWKRSRVHHMCDICNKSFPDSGKLELHYKSNHLHDRPYQCDVCDKSFFTKWKLQRHMLSHLERKPHSCPMCSKSFVERGKLEAHYRTHLGTKPYKCDVCSKAFTVKSQLSIHKRRIHSTDQPFGCLVCGKAFLWKSGLDKHMRKHTREKPYVCQVCGTKYSNKANLVTHMTKAHNQTYVEPSVAKSPSASSTGSGGGSSAGQRQHQVS</sequence>
<feature type="domain" description="C2H2-type" evidence="12">
    <location>
        <begin position="905"/>
        <end position="932"/>
    </location>
</feature>
<feature type="domain" description="C2H2-type" evidence="12">
    <location>
        <begin position="627"/>
        <end position="654"/>
    </location>
</feature>
<feature type="compositionally biased region" description="Low complexity" evidence="11">
    <location>
        <begin position="115"/>
        <end position="129"/>
    </location>
</feature>
<feature type="domain" description="C2H2-type" evidence="12">
    <location>
        <begin position="512"/>
        <end position="540"/>
    </location>
</feature>
<keyword evidence="2" id="KW-0479">Metal-binding</keyword>
<feature type="compositionally biased region" description="Low complexity" evidence="11">
    <location>
        <begin position="580"/>
        <end position="615"/>
    </location>
</feature>
<feature type="domain" description="C2H2-type" evidence="12">
    <location>
        <begin position="961"/>
        <end position="989"/>
    </location>
</feature>
<dbReference type="PROSITE" id="PS00028">
    <property type="entry name" value="ZINC_FINGER_C2H2_1"/>
    <property type="match status" value="10"/>
</dbReference>
<dbReference type="Pfam" id="PF00096">
    <property type="entry name" value="zf-C2H2"/>
    <property type="match status" value="6"/>
</dbReference>
<feature type="compositionally biased region" description="Low complexity" evidence="11">
    <location>
        <begin position="1049"/>
        <end position="1059"/>
    </location>
</feature>
<feature type="compositionally biased region" description="Polar residues" evidence="11">
    <location>
        <begin position="47"/>
        <end position="61"/>
    </location>
</feature>
<feature type="domain" description="C2H2-type" evidence="12">
    <location>
        <begin position="876"/>
        <end position="904"/>
    </location>
</feature>
<dbReference type="FunFam" id="3.30.160.60:FF:000110">
    <property type="entry name" value="Zinc finger protein-like"/>
    <property type="match status" value="1"/>
</dbReference>
<evidence type="ECO:0000256" key="1">
    <source>
        <dbReference type="ARBA" id="ARBA00004123"/>
    </source>
</evidence>
<dbReference type="PROSITE" id="PS00018">
    <property type="entry name" value="EF_HAND_1"/>
    <property type="match status" value="1"/>
</dbReference>
<feature type="region of interest" description="Disordered" evidence="11">
    <location>
        <begin position="46"/>
        <end position="150"/>
    </location>
</feature>
<evidence type="ECO:0000256" key="10">
    <source>
        <dbReference type="PROSITE-ProRule" id="PRU00042"/>
    </source>
</evidence>
<evidence type="ECO:0000313" key="14">
    <source>
        <dbReference type="Proteomes" id="UP000735302"/>
    </source>
</evidence>
<evidence type="ECO:0000256" key="5">
    <source>
        <dbReference type="ARBA" id="ARBA00022833"/>
    </source>
</evidence>
<dbReference type="InterPro" id="IPR036236">
    <property type="entry name" value="Znf_C2H2_sf"/>
</dbReference>
<dbReference type="FunFam" id="3.30.160.60:FF:000065">
    <property type="entry name" value="B-cell CLL/lymphoma 6, member B"/>
    <property type="match status" value="1"/>
</dbReference>
<comment type="caution">
    <text evidence="13">The sequence shown here is derived from an EMBL/GenBank/DDBJ whole genome shotgun (WGS) entry which is preliminary data.</text>
</comment>
<dbReference type="FunFam" id="3.30.160.60:FF:000100">
    <property type="entry name" value="Zinc finger 45-like"/>
    <property type="match status" value="1"/>
</dbReference>
<dbReference type="Pfam" id="PF13912">
    <property type="entry name" value="zf-C2H2_6"/>
    <property type="match status" value="1"/>
</dbReference>
<name>A0AAV4A8N2_9GAST</name>
<evidence type="ECO:0000256" key="2">
    <source>
        <dbReference type="ARBA" id="ARBA00022723"/>
    </source>
</evidence>
<dbReference type="PANTHER" id="PTHR24408:SF64">
    <property type="entry name" value="LINKING IMMUNITY AND METABOLISM-RELATED"/>
    <property type="match status" value="1"/>
</dbReference>
<dbReference type="GO" id="GO:0008270">
    <property type="term" value="F:zinc ion binding"/>
    <property type="evidence" value="ECO:0007669"/>
    <property type="project" value="UniProtKB-KW"/>
</dbReference>